<dbReference type="InterPro" id="IPR003594">
    <property type="entry name" value="HATPase_dom"/>
</dbReference>
<dbReference type="InterPro" id="IPR013656">
    <property type="entry name" value="PAS_4"/>
</dbReference>
<dbReference type="Gene3D" id="3.30.565.10">
    <property type="entry name" value="Histidine kinase-like ATPase, C-terminal domain"/>
    <property type="match status" value="1"/>
</dbReference>
<proteinExistence type="inferred from homology"/>
<dbReference type="InterPro" id="IPR000700">
    <property type="entry name" value="PAS-assoc_C"/>
</dbReference>
<dbReference type="CDD" id="cd00130">
    <property type="entry name" value="PAS"/>
    <property type="match status" value="3"/>
</dbReference>
<dbReference type="PROSITE" id="PS50113">
    <property type="entry name" value="PAC"/>
    <property type="match status" value="2"/>
</dbReference>
<evidence type="ECO:0000256" key="7">
    <source>
        <dbReference type="ARBA" id="ARBA00023012"/>
    </source>
</evidence>
<dbReference type="PROSITE" id="PS50109">
    <property type="entry name" value="HIS_KIN"/>
    <property type="match status" value="1"/>
</dbReference>
<dbReference type="NCBIfam" id="TIGR00229">
    <property type="entry name" value="sensory_box"/>
    <property type="match status" value="3"/>
</dbReference>
<dbReference type="PROSITE" id="PS50112">
    <property type="entry name" value="PAS"/>
    <property type="match status" value="3"/>
</dbReference>
<dbReference type="PANTHER" id="PTHR43047:SF78">
    <property type="entry name" value="SENSORY_REGULATORY PROTEIN RPFC"/>
    <property type="match status" value="1"/>
</dbReference>
<keyword evidence="6" id="KW-0418">Kinase</keyword>
<evidence type="ECO:0000256" key="8">
    <source>
        <dbReference type="ARBA" id="ARBA00074306"/>
    </source>
</evidence>
<dbReference type="InterPro" id="IPR003018">
    <property type="entry name" value="GAF"/>
</dbReference>
<comment type="similarity">
    <text evidence="2">In the N-terminal section; belongs to the phytochrome family.</text>
</comment>
<dbReference type="Gene3D" id="3.30.450.40">
    <property type="match status" value="4"/>
</dbReference>
<dbReference type="SUPFAM" id="SSF47384">
    <property type="entry name" value="Homodimeric domain of signal transducing histidine kinase"/>
    <property type="match status" value="1"/>
</dbReference>
<dbReference type="EMBL" id="PGTL01000029">
    <property type="protein sequence ID" value="PJF42180.1"/>
    <property type="molecule type" value="Genomic_DNA"/>
</dbReference>
<evidence type="ECO:0000313" key="14">
    <source>
        <dbReference type="Proteomes" id="UP000228947"/>
    </source>
</evidence>
<dbReference type="InterPro" id="IPR036097">
    <property type="entry name" value="HisK_dim/P_sf"/>
</dbReference>
<evidence type="ECO:0000256" key="2">
    <source>
        <dbReference type="ARBA" id="ARBA00006402"/>
    </source>
</evidence>
<evidence type="ECO:0000313" key="12">
    <source>
        <dbReference type="EMBL" id="PJF35449.1"/>
    </source>
</evidence>
<feature type="domain" description="PAC" evidence="11">
    <location>
        <begin position="412"/>
        <end position="474"/>
    </location>
</feature>
<feature type="domain" description="PAS" evidence="10">
    <location>
        <begin position="52"/>
        <end position="109"/>
    </location>
</feature>
<dbReference type="Pfam" id="PF08448">
    <property type="entry name" value="PAS_4"/>
    <property type="match status" value="1"/>
</dbReference>
<evidence type="ECO:0000313" key="13">
    <source>
        <dbReference type="EMBL" id="PJF42180.1"/>
    </source>
</evidence>
<evidence type="ECO:0000256" key="1">
    <source>
        <dbReference type="ARBA" id="ARBA00000085"/>
    </source>
</evidence>
<dbReference type="Pfam" id="PF00512">
    <property type="entry name" value="HisKA"/>
    <property type="match status" value="1"/>
</dbReference>
<dbReference type="CDD" id="cd16922">
    <property type="entry name" value="HATPase_EvgS-ArcB-TorS-like"/>
    <property type="match status" value="1"/>
</dbReference>
<dbReference type="SUPFAM" id="SSF55785">
    <property type="entry name" value="PYP-like sensor domain (PAS domain)"/>
    <property type="match status" value="4"/>
</dbReference>
<dbReference type="Pfam" id="PF08447">
    <property type="entry name" value="PAS_3"/>
    <property type="match status" value="3"/>
</dbReference>
<dbReference type="Proteomes" id="UP000228947">
    <property type="component" value="Unassembled WGS sequence"/>
</dbReference>
<comment type="catalytic activity">
    <reaction evidence="1">
        <text>ATP + protein L-histidine = ADP + protein N-phospho-L-histidine.</text>
        <dbReference type="EC" id="2.7.13.3"/>
    </reaction>
</comment>
<dbReference type="SMART" id="SM00387">
    <property type="entry name" value="HATPase_c"/>
    <property type="match status" value="1"/>
</dbReference>
<evidence type="ECO:0000256" key="3">
    <source>
        <dbReference type="ARBA" id="ARBA00012438"/>
    </source>
</evidence>
<reference evidence="14 15" key="1">
    <citation type="submission" date="2017-11" db="EMBL/GenBank/DDBJ databases">
        <title>Evolution of Phototrophy in the Chloroflexi Phylum Driven by Horizontal Gene Transfer.</title>
        <authorList>
            <person name="Ward L.M."/>
            <person name="Hemp J."/>
            <person name="Shih P.M."/>
            <person name="Mcglynn S.E."/>
            <person name="Fischer W."/>
        </authorList>
    </citation>
    <scope>NUCLEOTIDE SEQUENCE [LARGE SCALE GENOMIC DNA]</scope>
    <source>
        <strain evidence="13">CP1_1M</strain>
        <strain evidence="12">JP3_13</strain>
    </source>
</reference>
<sequence>MLQEVNTQPILEALEKLAEAHGREAVLAALQRFTNGSAEGSVEADLREALQQAEQFRLALDESAIVAITDVRGIIEYANDKFCQISKYSREELIGQDHRIINSGYHPKEYIRNMWVTIANGKVWRGEFRNRAKDGSIYWVDTTIVPLLDARGKPRKYVAVRYEITALKQEQENAQRRAAELETVAQVSAAIATIRDTYKLLQTVADLTKTRFNLYHAHIYLLDETGTQLVLAAGAGQAGRIMRQKGHAIPLKHPHSLVALAARERRGVTVNDVTQSDDFLPNPLLPNTRAEMALPMLVGDQLIGVLDVQSDQVGRFTAEDVRVKGSLAAQIAIAVQNSRAFEALQRTQAALREREEIYRAFASNFPNGAIILYDHDLRYKLVDGLGLAEAGLSKEMLEGKTIYEAWPPEIAQAIEPQYLSALIGETTVTEVPFDNKIYQQFTLPVRDSDGQIIAGMVMTQNVTALRQAQQEMQRALTQLSTLYENSVDMIGIADLTDGTFIELNPSWERTLGYTRAELMAEPFINFVHPDDVERTLQEWEAERAIGKATASFVNRYRAKDGSYRTFSWNASTSPDKRYAYFVVRDVTDELAQQEIIERRARELATVAEVSAASARLLEVDELLQRVVDLTKERFELYHAHVYLLDEDGVTLRLRAGAGRPGALMKAQGRRISINHPHSIVARAARERRSVIVNDVTLDVNFLPNPLLPETRSELAVPLIVGDQLLGVLDVQSDQVGRFTHEDVLVKTALADQIAVAIQNAQQYAQTQEDLLVLSATSQISAQLRSSESLNMAMEYILDSLLPIFKADSALYLEYDQARQVWHGVASVGTPEDAHDAVMARERYPHGLEALEKQQVVLLNNAAEYPNFPPEDLAIRSAMVVPINVQERVQGAIFFNYTQKLHQFSSRERDLAESFADQIAIGLENRILEQEVRQAFEETARIYENSADLIGVAGLSDGYFKRLNPAWTRTLGWTFEELTSRPYIEFVHPDDVAYTQQESQRQISEGTSTVAFINRYRTKDGDYRILSWNAQPNLADDRIYFVARDITDLIKQQQALERRAIELEAVTELSATATTVLDVDKLLQIVCDQTKERFKLYHAHIYLYDPEKEALVLAAGAGEVGRVMRKEGRRIRISSPRSLVARAARERRGVIVNDVTLDDNFLPNPLLPDTRAEMAVPMIVGDQLIGVLDVQSEILNRFDEEDVRIKTALANQIAVAVQNARLYQQQVQTAEEARKLDRLKNEFLASMSHELRTPLNSIIGYAEVMLDGVDGELPDEAMEDVQAIYESGKHLLSMINDILDLAKIEAERLELDRQALPLAVVVDEVQRATAILVKDKPVEIRVEMPESLPNLYADHVRLRQILNNLVSNAVKFTSEGYIRITAQHVPDDKAVMVSVEDTGIGIAAEHIPVIFERFRQVDGSSSRRAGGTGLGLNITKRLVEMHGGRIWVESELGKGSKFHFTIPVA</sequence>
<evidence type="ECO:0000256" key="5">
    <source>
        <dbReference type="ARBA" id="ARBA00022679"/>
    </source>
</evidence>
<dbReference type="SMART" id="SM00065">
    <property type="entry name" value="GAF"/>
    <property type="match status" value="4"/>
</dbReference>
<dbReference type="InterPro" id="IPR005467">
    <property type="entry name" value="His_kinase_dom"/>
</dbReference>
<dbReference type="GO" id="GO:0000155">
    <property type="term" value="F:phosphorelay sensor kinase activity"/>
    <property type="evidence" value="ECO:0007669"/>
    <property type="project" value="InterPro"/>
</dbReference>
<dbReference type="FunFam" id="1.10.287.130:FF:000001">
    <property type="entry name" value="Two-component sensor histidine kinase"/>
    <property type="match status" value="1"/>
</dbReference>
<dbReference type="InterPro" id="IPR003661">
    <property type="entry name" value="HisK_dim/P_dom"/>
</dbReference>
<accession>A0A2M8PXB1</accession>
<dbReference type="EC" id="2.7.13.3" evidence="3"/>
<evidence type="ECO:0000256" key="4">
    <source>
        <dbReference type="ARBA" id="ARBA00022553"/>
    </source>
</evidence>
<dbReference type="InterPro" id="IPR004358">
    <property type="entry name" value="Sig_transdc_His_kin-like_C"/>
</dbReference>
<dbReference type="InterPro" id="IPR035965">
    <property type="entry name" value="PAS-like_dom_sf"/>
</dbReference>
<dbReference type="InterPro" id="IPR013655">
    <property type="entry name" value="PAS_fold_3"/>
</dbReference>
<dbReference type="InterPro" id="IPR000014">
    <property type="entry name" value="PAS"/>
</dbReference>
<evidence type="ECO:0000256" key="6">
    <source>
        <dbReference type="ARBA" id="ARBA00022777"/>
    </source>
</evidence>
<comment type="caution">
    <text evidence="12">The sequence shown here is derived from an EMBL/GenBank/DDBJ whole genome shotgun (WGS) entry which is preliminary data.</text>
</comment>
<feature type="domain" description="Histidine kinase" evidence="9">
    <location>
        <begin position="1245"/>
        <end position="1464"/>
    </location>
</feature>
<evidence type="ECO:0000313" key="15">
    <source>
        <dbReference type="Proteomes" id="UP000229681"/>
    </source>
</evidence>
<dbReference type="EMBL" id="PGTM01000154">
    <property type="protein sequence ID" value="PJF35449.1"/>
    <property type="molecule type" value="Genomic_DNA"/>
</dbReference>
<feature type="domain" description="PAC" evidence="11">
    <location>
        <begin position="124"/>
        <end position="176"/>
    </location>
</feature>
<dbReference type="Gene3D" id="3.30.450.20">
    <property type="entry name" value="PAS domain"/>
    <property type="match status" value="4"/>
</dbReference>
<keyword evidence="4" id="KW-0597">Phosphoprotein</keyword>
<dbReference type="InterPro" id="IPR036890">
    <property type="entry name" value="HATPase_C_sf"/>
</dbReference>
<dbReference type="SMART" id="SM00091">
    <property type="entry name" value="PAS"/>
    <property type="match status" value="4"/>
</dbReference>
<protein>
    <recommendedName>
        <fullName evidence="8">Circadian input-output histidine kinase CikA</fullName>
        <ecNumber evidence="3">2.7.13.3</ecNumber>
    </recommendedName>
</protein>
<keyword evidence="7" id="KW-0902">Two-component regulatory system</keyword>
<dbReference type="InterPro" id="IPR029016">
    <property type="entry name" value="GAF-like_dom_sf"/>
</dbReference>
<organism evidence="12 15">
    <name type="scientific">Candidatus Thermofonsia Clade 1 bacterium</name>
    <dbReference type="NCBI Taxonomy" id="2364210"/>
    <lineage>
        <taxon>Bacteria</taxon>
        <taxon>Bacillati</taxon>
        <taxon>Chloroflexota</taxon>
        <taxon>Candidatus Thermofontia</taxon>
        <taxon>Candidatus Thermofonsia Clade 1</taxon>
    </lineage>
</organism>
<dbReference type="PRINTS" id="PR00344">
    <property type="entry name" value="BCTRLSENSOR"/>
</dbReference>
<accession>A0A2M8PD27</accession>
<name>A0A2M8PD27_9CHLR</name>
<dbReference type="PANTHER" id="PTHR43047">
    <property type="entry name" value="TWO-COMPONENT HISTIDINE PROTEIN KINASE"/>
    <property type="match status" value="1"/>
</dbReference>
<dbReference type="FunFam" id="3.30.565.10:FF:000010">
    <property type="entry name" value="Sensor histidine kinase RcsC"/>
    <property type="match status" value="1"/>
</dbReference>
<dbReference type="SUPFAM" id="SSF55781">
    <property type="entry name" value="GAF domain-like"/>
    <property type="match status" value="4"/>
</dbReference>
<dbReference type="Pfam" id="PF13185">
    <property type="entry name" value="GAF_2"/>
    <property type="match status" value="4"/>
</dbReference>
<dbReference type="SMART" id="SM00086">
    <property type="entry name" value="PAC"/>
    <property type="match status" value="3"/>
</dbReference>
<feature type="domain" description="PAS" evidence="10">
    <location>
        <begin position="956"/>
        <end position="1005"/>
    </location>
</feature>
<dbReference type="InterPro" id="IPR001610">
    <property type="entry name" value="PAC"/>
</dbReference>
<evidence type="ECO:0000259" key="9">
    <source>
        <dbReference type="PROSITE" id="PS50109"/>
    </source>
</evidence>
<dbReference type="Proteomes" id="UP000229681">
    <property type="component" value="Unassembled WGS sequence"/>
</dbReference>
<dbReference type="CDD" id="cd00082">
    <property type="entry name" value="HisKA"/>
    <property type="match status" value="1"/>
</dbReference>
<feature type="domain" description="PAS" evidence="10">
    <location>
        <begin position="475"/>
        <end position="548"/>
    </location>
</feature>
<dbReference type="Gene3D" id="1.10.287.130">
    <property type="match status" value="1"/>
</dbReference>
<evidence type="ECO:0000259" key="11">
    <source>
        <dbReference type="PROSITE" id="PS50113"/>
    </source>
</evidence>
<dbReference type="Pfam" id="PF02518">
    <property type="entry name" value="HATPase_c"/>
    <property type="match status" value="1"/>
</dbReference>
<keyword evidence="5" id="KW-0808">Transferase</keyword>
<dbReference type="SMART" id="SM00388">
    <property type="entry name" value="HisKA"/>
    <property type="match status" value="1"/>
</dbReference>
<evidence type="ECO:0000259" key="10">
    <source>
        <dbReference type="PROSITE" id="PS50112"/>
    </source>
</evidence>
<dbReference type="SUPFAM" id="SSF55874">
    <property type="entry name" value="ATPase domain of HSP90 chaperone/DNA topoisomerase II/histidine kinase"/>
    <property type="match status" value="1"/>
</dbReference>
<gene>
    <name evidence="12" type="ORF">CUN49_10515</name>
    <name evidence="13" type="ORF">CUN50_05145</name>
</gene>